<evidence type="ECO:0000256" key="6">
    <source>
        <dbReference type="ARBA" id="ARBA00023136"/>
    </source>
</evidence>
<keyword evidence="2 7" id="KW-0813">Transport</keyword>
<feature type="transmembrane region" description="Helical" evidence="7">
    <location>
        <begin position="134"/>
        <end position="161"/>
    </location>
</feature>
<dbReference type="OrthoDB" id="145927at2"/>
<keyword evidence="4 7" id="KW-0812">Transmembrane</keyword>
<dbReference type="eggNOG" id="COG1175">
    <property type="taxonomic scope" value="Bacteria"/>
</dbReference>
<dbReference type="PANTHER" id="PTHR30193:SF37">
    <property type="entry name" value="INNER MEMBRANE ABC TRANSPORTER PERMEASE PROTEIN YCJO"/>
    <property type="match status" value="1"/>
</dbReference>
<accession>A0A023X454</accession>
<dbReference type="EMBL" id="CP007514">
    <property type="protein sequence ID" value="AHY47108.1"/>
    <property type="molecule type" value="Genomic_DNA"/>
</dbReference>
<evidence type="ECO:0000256" key="4">
    <source>
        <dbReference type="ARBA" id="ARBA00022692"/>
    </source>
</evidence>
<dbReference type="GO" id="GO:0055085">
    <property type="term" value="P:transmembrane transport"/>
    <property type="evidence" value="ECO:0007669"/>
    <property type="project" value="InterPro"/>
</dbReference>
<evidence type="ECO:0000313" key="9">
    <source>
        <dbReference type="EMBL" id="AHY47108.1"/>
    </source>
</evidence>
<dbReference type="AlphaFoldDB" id="A0A023X454"/>
<sequence>MSTDAPSRAANKTTIGDEAAVRTPQTPKKFKPGGNDSLWALVFLFPQVAGLLVFALLPMLGVLALSMTDWDGFGEISFVGFSNYVAQFQSRELFVALRNTLVYTAIVVPGGVGLALLVAMGVNQVRGKTFYRLFFFMPYVTSAVAVSVIWLFILNADIGLINVYLERFFGVPGPGWLTNPVLVMPSISIVSIWQGLGFNMVILLAGLQTIPNEYREAASVDGAGRFRQFFSITLPLLSPTLFFVVVVSIINSFQVFDQAFVLTQGGPGLASHTLVYHLYELAFVDFTFGASSAAAVILFAIILVMTLIQFRIQKRWVHYD</sequence>
<keyword evidence="3" id="KW-1003">Cell membrane</keyword>
<dbReference type="HOGENOM" id="CLU_016047_0_2_11"/>
<dbReference type="CDD" id="cd06261">
    <property type="entry name" value="TM_PBP2"/>
    <property type="match status" value="1"/>
</dbReference>
<proteinExistence type="inferred from homology"/>
<comment type="subcellular location">
    <subcellularLocation>
        <location evidence="1 7">Cell membrane</location>
        <topology evidence="1 7">Multi-pass membrane protein</topology>
    </subcellularLocation>
</comment>
<dbReference type="PROSITE" id="PS50928">
    <property type="entry name" value="ABC_TM1"/>
    <property type="match status" value="1"/>
</dbReference>
<dbReference type="KEGG" id="rrd:RradSPS_1825"/>
<keyword evidence="6 7" id="KW-0472">Membrane</keyword>
<dbReference type="RefSeq" id="WP_084263863.1">
    <property type="nucleotide sequence ID" value="NZ_CP007514.1"/>
</dbReference>
<dbReference type="Proteomes" id="UP000025229">
    <property type="component" value="Chromosome"/>
</dbReference>
<dbReference type="InterPro" id="IPR051393">
    <property type="entry name" value="ABC_transporter_permease"/>
</dbReference>
<dbReference type="SUPFAM" id="SSF161098">
    <property type="entry name" value="MetI-like"/>
    <property type="match status" value="1"/>
</dbReference>
<evidence type="ECO:0000256" key="7">
    <source>
        <dbReference type="RuleBase" id="RU363032"/>
    </source>
</evidence>
<feature type="transmembrane region" description="Helical" evidence="7">
    <location>
        <begin position="101"/>
        <end position="122"/>
    </location>
</feature>
<name>A0A023X454_RUBRA</name>
<organism evidence="9 11">
    <name type="scientific">Rubrobacter radiotolerans</name>
    <name type="common">Arthrobacter radiotolerans</name>
    <dbReference type="NCBI Taxonomy" id="42256"/>
    <lineage>
        <taxon>Bacteria</taxon>
        <taxon>Bacillati</taxon>
        <taxon>Actinomycetota</taxon>
        <taxon>Rubrobacteria</taxon>
        <taxon>Rubrobacterales</taxon>
        <taxon>Rubrobacteraceae</taxon>
        <taxon>Rubrobacter</taxon>
    </lineage>
</organism>
<dbReference type="InterPro" id="IPR000515">
    <property type="entry name" value="MetI-like"/>
</dbReference>
<protein>
    <submittedName>
        <fullName evidence="9">ABC-type sugar transport systems permease component</fullName>
    </submittedName>
    <submittedName>
        <fullName evidence="10">Sugar ABC transporter permease</fullName>
    </submittedName>
</protein>
<feature type="transmembrane region" description="Helical" evidence="7">
    <location>
        <begin position="228"/>
        <end position="250"/>
    </location>
</feature>
<evidence type="ECO:0000256" key="5">
    <source>
        <dbReference type="ARBA" id="ARBA00022989"/>
    </source>
</evidence>
<keyword evidence="9" id="KW-0762">Sugar transport</keyword>
<feature type="transmembrane region" description="Helical" evidence="7">
    <location>
        <begin position="38"/>
        <end position="65"/>
    </location>
</feature>
<dbReference type="PATRIC" id="fig|42256.3.peg.1853"/>
<dbReference type="GO" id="GO:0005886">
    <property type="term" value="C:plasma membrane"/>
    <property type="evidence" value="ECO:0007669"/>
    <property type="project" value="UniProtKB-SubCell"/>
</dbReference>
<dbReference type="STRING" id="42256.RradSPS_1825"/>
<comment type="similarity">
    <text evidence="7">Belongs to the binding-protein-dependent transport system permease family.</text>
</comment>
<feature type="domain" description="ABC transmembrane type-1" evidence="8">
    <location>
        <begin position="97"/>
        <end position="309"/>
    </location>
</feature>
<keyword evidence="5 7" id="KW-1133">Transmembrane helix</keyword>
<evidence type="ECO:0000256" key="1">
    <source>
        <dbReference type="ARBA" id="ARBA00004651"/>
    </source>
</evidence>
<dbReference type="Pfam" id="PF00528">
    <property type="entry name" value="BPD_transp_1"/>
    <property type="match status" value="1"/>
</dbReference>
<dbReference type="EMBL" id="JAWXXX010000001">
    <property type="protein sequence ID" value="MDX5894513.1"/>
    <property type="molecule type" value="Genomic_DNA"/>
</dbReference>
<gene>
    <name evidence="9" type="ORF">RradSPS_1825</name>
    <name evidence="10" type="ORF">SIL72_10800</name>
</gene>
<dbReference type="Gene3D" id="1.10.3720.10">
    <property type="entry name" value="MetI-like"/>
    <property type="match status" value="1"/>
</dbReference>
<evidence type="ECO:0000256" key="2">
    <source>
        <dbReference type="ARBA" id="ARBA00022448"/>
    </source>
</evidence>
<feature type="transmembrane region" description="Helical" evidence="7">
    <location>
        <begin position="286"/>
        <end position="308"/>
    </location>
</feature>
<dbReference type="PANTHER" id="PTHR30193">
    <property type="entry name" value="ABC TRANSPORTER PERMEASE PROTEIN"/>
    <property type="match status" value="1"/>
</dbReference>
<reference evidence="9 11" key="1">
    <citation type="submission" date="2014-03" db="EMBL/GenBank/DDBJ databases">
        <title>Complete genome sequence of the Radio-Resistant Rubrobacter radiotolerans RSPS-4.</title>
        <authorList>
            <person name="Egas C.C."/>
            <person name="Barroso C.C."/>
            <person name="Froufe H.J.C."/>
            <person name="Pacheco J.J."/>
            <person name="Albuquerque L.L."/>
            <person name="da Costa M.M.S."/>
        </authorList>
    </citation>
    <scope>NUCLEOTIDE SEQUENCE [LARGE SCALE GENOMIC DNA]</scope>
    <source>
        <strain evidence="9 11">RSPS-4</strain>
    </source>
</reference>
<evidence type="ECO:0000259" key="8">
    <source>
        <dbReference type="PROSITE" id="PS50928"/>
    </source>
</evidence>
<evidence type="ECO:0000313" key="10">
    <source>
        <dbReference type="EMBL" id="MDX5894513.1"/>
    </source>
</evidence>
<dbReference type="Proteomes" id="UP001281130">
    <property type="component" value="Unassembled WGS sequence"/>
</dbReference>
<evidence type="ECO:0000256" key="3">
    <source>
        <dbReference type="ARBA" id="ARBA00022475"/>
    </source>
</evidence>
<keyword evidence="11" id="KW-1185">Reference proteome</keyword>
<evidence type="ECO:0000313" key="11">
    <source>
        <dbReference type="Proteomes" id="UP000025229"/>
    </source>
</evidence>
<dbReference type="InterPro" id="IPR035906">
    <property type="entry name" value="MetI-like_sf"/>
</dbReference>
<feature type="transmembrane region" description="Helical" evidence="7">
    <location>
        <begin position="181"/>
        <end position="207"/>
    </location>
</feature>
<reference evidence="10" key="2">
    <citation type="submission" date="2023-11" db="EMBL/GenBank/DDBJ databases">
        <title>MicrobeMod: A computational toolkit for identifying prokaryotic methylation and restriction-modification with nanopore sequencing.</title>
        <authorList>
            <person name="Crits-Christoph A."/>
            <person name="Kang S.C."/>
            <person name="Lee H."/>
            <person name="Ostrov N."/>
        </authorList>
    </citation>
    <scope>NUCLEOTIDE SEQUENCE</scope>
    <source>
        <strain evidence="10">ATCC 51242</strain>
    </source>
</reference>